<evidence type="ECO:0000256" key="1">
    <source>
        <dbReference type="SAM" id="MobiDB-lite"/>
    </source>
</evidence>
<comment type="caution">
    <text evidence="2">The sequence shown here is derived from an EMBL/GenBank/DDBJ whole genome shotgun (WGS) entry which is preliminary data.</text>
</comment>
<reference evidence="2 3" key="1">
    <citation type="submission" date="2024-06" db="EMBL/GenBank/DDBJ databases">
        <title>The Natural Products Discovery Center: Release of the First 8490 Sequenced Strains for Exploring Actinobacteria Biosynthetic Diversity.</title>
        <authorList>
            <person name="Kalkreuter E."/>
            <person name="Kautsar S.A."/>
            <person name="Yang D."/>
            <person name="Bader C.D."/>
            <person name="Teijaro C.N."/>
            <person name="Fluegel L."/>
            <person name="Davis C.M."/>
            <person name="Simpson J.R."/>
            <person name="Lauterbach L."/>
            <person name="Steele A.D."/>
            <person name="Gui C."/>
            <person name="Meng S."/>
            <person name="Li G."/>
            <person name="Viehrig K."/>
            <person name="Ye F."/>
            <person name="Su P."/>
            <person name="Kiefer A.F."/>
            <person name="Nichols A."/>
            <person name="Cepeda A.J."/>
            <person name="Yan W."/>
            <person name="Fan B."/>
            <person name="Jiang Y."/>
            <person name="Adhikari A."/>
            <person name="Zheng C.-J."/>
            <person name="Schuster L."/>
            <person name="Cowan T.M."/>
            <person name="Smanski M.J."/>
            <person name="Chevrette M.G."/>
            <person name="De Carvalho L.P.S."/>
            <person name="Shen B."/>
        </authorList>
    </citation>
    <scope>NUCLEOTIDE SEQUENCE [LARGE SCALE GENOMIC DNA]</scope>
    <source>
        <strain evidence="2 3">NPDC052768</strain>
    </source>
</reference>
<feature type="region of interest" description="Disordered" evidence="1">
    <location>
        <begin position="94"/>
        <end position="120"/>
    </location>
</feature>
<organism evidence="2 3">
    <name type="scientific">Streptomyces werraensis</name>
    <dbReference type="NCBI Taxonomy" id="68284"/>
    <lineage>
        <taxon>Bacteria</taxon>
        <taxon>Bacillati</taxon>
        <taxon>Actinomycetota</taxon>
        <taxon>Actinomycetes</taxon>
        <taxon>Kitasatosporales</taxon>
        <taxon>Streptomycetaceae</taxon>
        <taxon>Streptomyces</taxon>
    </lineage>
</organism>
<keyword evidence="3" id="KW-1185">Reference proteome</keyword>
<accession>A0ABV3JN14</accession>
<dbReference type="RefSeq" id="WP_364026836.1">
    <property type="nucleotide sequence ID" value="NZ_JBFATD010000034.1"/>
</dbReference>
<evidence type="ECO:0000313" key="3">
    <source>
        <dbReference type="Proteomes" id="UP001552527"/>
    </source>
</evidence>
<dbReference type="Proteomes" id="UP001552527">
    <property type="component" value="Unassembled WGS sequence"/>
</dbReference>
<protein>
    <submittedName>
        <fullName evidence="2">Uncharacterized protein</fullName>
    </submittedName>
</protein>
<gene>
    <name evidence="2" type="ORF">AB0K95_30535</name>
</gene>
<name>A0ABV3JN14_9ACTN</name>
<feature type="region of interest" description="Disordered" evidence="1">
    <location>
        <begin position="1"/>
        <end position="36"/>
    </location>
</feature>
<dbReference type="EMBL" id="JBFATE010000017">
    <property type="protein sequence ID" value="MEV5249572.1"/>
    <property type="molecule type" value="Genomic_DNA"/>
</dbReference>
<sequence length="169" mass="18050">MTHPHLPVTWSPVHRDPPAPGDLTLTAPSTSAGTPGGEAVRAYLERLRQVAQLAAGHGYRPIARALRPPPERVHAMARAGARLLLRDGTAPEELRDALANLPPLEPPPQRRPRPRRKPAVDLDALANLPAYSGDLDDLTAAPELNDLAVPLADLDDLTADALSTDPDLP</sequence>
<evidence type="ECO:0000313" key="2">
    <source>
        <dbReference type="EMBL" id="MEV5249572.1"/>
    </source>
</evidence>
<proteinExistence type="predicted"/>